<evidence type="ECO:0000313" key="4">
    <source>
        <dbReference type="Proteomes" id="UP000037660"/>
    </source>
</evidence>
<dbReference type="RefSeq" id="WP_054021380.1">
    <property type="nucleotide sequence ID" value="NZ_BBYR01000047.1"/>
</dbReference>
<feature type="transmembrane region" description="Helical" evidence="2">
    <location>
        <begin position="599"/>
        <end position="620"/>
    </location>
</feature>
<comment type="caution">
    <text evidence="3">The sequence shown here is derived from an EMBL/GenBank/DDBJ whole genome shotgun (WGS) entry which is preliminary data.</text>
</comment>
<feature type="region of interest" description="Disordered" evidence="1">
    <location>
        <begin position="170"/>
        <end position="196"/>
    </location>
</feature>
<organism evidence="3 4">
    <name type="scientific">Piscinibacter sakaiensis</name>
    <name type="common">Ideonella sakaiensis</name>
    <dbReference type="NCBI Taxonomy" id="1547922"/>
    <lineage>
        <taxon>Bacteria</taxon>
        <taxon>Pseudomonadati</taxon>
        <taxon>Pseudomonadota</taxon>
        <taxon>Betaproteobacteria</taxon>
        <taxon>Burkholderiales</taxon>
        <taxon>Sphaerotilaceae</taxon>
        <taxon>Piscinibacter</taxon>
    </lineage>
</organism>
<feature type="transmembrane region" description="Helical" evidence="2">
    <location>
        <begin position="704"/>
        <end position="725"/>
    </location>
</feature>
<proteinExistence type="predicted"/>
<keyword evidence="4" id="KW-1185">Reference proteome</keyword>
<evidence type="ECO:0008006" key="5">
    <source>
        <dbReference type="Google" id="ProtNLM"/>
    </source>
</evidence>
<dbReference type="OrthoDB" id="9785737at2"/>
<evidence type="ECO:0000313" key="3">
    <source>
        <dbReference type="EMBL" id="GAP37439.1"/>
    </source>
</evidence>
<keyword evidence="2" id="KW-0472">Membrane</keyword>
<sequence>MAHAWTFFRAGGVDQVVLRSGADLAHLHELDQKLWVALACPTQGLEIDARTLTLIDADHDGRLRAPEVVAATRWACARLRDPDDLVRGGDRLRLASLVDDAEGAALQALAREVLVARGRPDDDAVTLADLDPRAGLLPPGAAALTAAALRESDDDAALADLVAAIAARSAAQPPRTGADAPPSAPAGAAPATDPEHAPIDRAAADAFFAEAAAVRAWRAEADGASARVPLGERTVDALAAWQAVRAKVDDYFTRARIGGYDARAVAAMNPSLDDYAALAAAGPLSADAPALAALPLAPVAPGRPLPLVEGVNPAWAAALATLREQVVGPLLAAPGAPAPRELREDDWQRLGVRLDEARRWLAARPEGVLAGWDGARLAPFDEPALRERLAARLDEAELVGRRHALIDDLEKLVRLQRDLLTLLRNMVSFAAFYRREGAIFQAGTLYLDGRSCELSVRVADPARHALVAGLAKACLVYCECRRAGRTMHVVSAVTAGDTDFLFAGRNGVFYDRQGLDWDATVTKVIENPTSILQAFWSPYKKFLRMVEEQVAKRAAASEGVQSAGMSALAGRVAAVGKAPAAGGAAAPTALRSRIDVGTVAALGVALGSLSAVLVGVFGTFVELGWWIPLALGGIVLAISGPSMLIAWLKLRQRSLGPLLDASGWAINGRMRVDVRLGGSLSQRAVLPQHARRLLAEPGAPRRRWGWALVPAGVALALGLAAWRWGLPDAAAPELPQAAPVVAPAASVASAAAPRASP</sequence>
<feature type="transmembrane region" description="Helical" evidence="2">
    <location>
        <begin position="626"/>
        <end position="648"/>
    </location>
</feature>
<dbReference type="STRING" id="1547922.ISF6_3294"/>
<keyword evidence="2" id="KW-0812">Transmembrane</keyword>
<dbReference type="Proteomes" id="UP000037660">
    <property type="component" value="Unassembled WGS sequence"/>
</dbReference>
<gene>
    <name evidence="3" type="ORF">ISF6_3294</name>
</gene>
<evidence type="ECO:0000256" key="2">
    <source>
        <dbReference type="SAM" id="Phobius"/>
    </source>
</evidence>
<dbReference type="AlphaFoldDB" id="A0A0K8P4G3"/>
<name>A0A0K8P4G3_PISS1</name>
<protein>
    <recommendedName>
        <fullName evidence="5">EF-hand domain-containing protein</fullName>
    </recommendedName>
</protein>
<reference evidence="4" key="1">
    <citation type="submission" date="2015-07" db="EMBL/GenBank/DDBJ databases">
        <title>Discovery of a poly(ethylene terephthalate assimilation.</title>
        <authorList>
            <person name="Yoshida S."/>
            <person name="Hiraga K."/>
            <person name="Takehana T."/>
            <person name="Taniguchi I."/>
            <person name="Yamaji H."/>
            <person name="Maeda Y."/>
            <person name="Toyohara K."/>
            <person name="Miyamoto K."/>
            <person name="Kimura Y."/>
            <person name="Oda K."/>
        </authorList>
    </citation>
    <scope>NUCLEOTIDE SEQUENCE [LARGE SCALE GENOMIC DNA]</scope>
    <source>
        <strain evidence="4">NBRC 110686 / TISTR 2288 / 201-F6</strain>
    </source>
</reference>
<feature type="compositionally biased region" description="Low complexity" evidence="1">
    <location>
        <begin position="170"/>
        <end position="192"/>
    </location>
</feature>
<reference evidence="3 4" key="2">
    <citation type="journal article" date="2016" name="Science">
        <title>A bacterium that degrades and assimilates poly(ethylene terephthalate).</title>
        <authorList>
            <person name="Yoshida S."/>
            <person name="Hiraga K."/>
            <person name="Takehana T."/>
            <person name="Taniguchi I."/>
            <person name="Yamaji H."/>
            <person name="Maeda Y."/>
            <person name="Toyohara K."/>
            <person name="Miyamoto K."/>
            <person name="Kimura Y."/>
            <person name="Oda K."/>
        </authorList>
    </citation>
    <scope>NUCLEOTIDE SEQUENCE [LARGE SCALE GENOMIC DNA]</scope>
    <source>
        <strain evidence="4">NBRC 110686 / TISTR 2288 / 201-F6</strain>
    </source>
</reference>
<accession>A0A0K8P4G3</accession>
<keyword evidence="2" id="KW-1133">Transmembrane helix</keyword>
<dbReference type="EMBL" id="BBYR01000047">
    <property type="protein sequence ID" value="GAP37439.1"/>
    <property type="molecule type" value="Genomic_DNA"/>
</dbReference>
<evidence type="ECO:0000256" key="1">
    <source>
        <dbReference type="SAM" id="MobiDB-lite"/>
    </source>
</evidence>